<dbReference type="AlphaFoldDB" id="A0A080ZLZ2"/>
<dbReference type="EMBL" id="ANJA01002865">
    <property type="protein sequence ID" value="ETO67653.1"/>
    <property type="molecule type" value="Genomic_DNA"/>
</dbReference>
<name>A0A080ZLZ2_PHYNI</name>
<accession>A0A080ZLZ2</accession>
<evidence type="ECO:0000313" key="1">
    <source>
        <dbReference type="EMBL" id="ETO67653.1"/>
    </source>
</evidence>
<organism evidence="1 2">
    <name type="scientific">Phytophthora nicotianae P1976</name>
    <dbReference type="NCBI Taxonomy" id="1317066"/>
    <lineage>
        <taxon>Eukaryota</taxon>
        <taxon>Sar</taxon>
        <taxon>Stramenopiles</taxon>
        <taxon>Oomycota</taxon>
        <taxon>Peronosporomycetes</taxon>
        <taxon>Peronosporales</taxon>
        <taxon>Peronosporaceae</taxon>
        <taxon>Phytophthora</taxon>
    </lineage>
</organism>
<reference evidence="1 2" key="1">
    <citation type="submission" date="2013-11" db="EMBL/GenBank/DDBJ databases">
        <title>The Genome Sequence of Phytophthora parasitica P1976.</title>
        <authorList>
            <consortium name="The Broad Institute Genomics Platform"/>
            <person name="Russ C."/>
            <person name="Tyler B."/>
            <person name="Panabieres F."/>
            <person name="Shan W."/>
            <person name="Tripathy S."/>
            <person name="Grunwald N."/>
            <person name="Machado M."/>
            <person name="Johnson C.S."/>
            <person name="Walker B."/>
            <person name="Young S."/>
            <person name="Zeng Q."/>
            <person name="Gargeya S."/>
            <person name="Fitzgerald M."/>
            <person name="Haas B."/>
            <person name="Abouelleil A."/>
            <person name="Allen A.W."/>
            <person name="Alvarado L."/>
            <person name="Arachchi H.M."/>
            <person name="Berlin A.M."/>
            <person name="Chapman S.B."/>
            <person name="Gainer-Dewar J."/>
            <person name="Goldberg J."/>
            <person name="Griggs A."/>
            <person name="Gujja S."/>
            <person name="Hansen M."/>
            <person name="Howarth C."/>
            <person name="Imamovic A."/>
            <person name="Ireland A."/>
            <person name="Larimer J."/>
            <person name="McCowan C."/>
            <person name="Murphy C."/>
            <person name="Pearson M."/>
            <person name="Poon T.W."/>
            <person name="Priest M."/>
            <person name="Roberts A."/>
            <person name="Saif S."/>
            <person name="Shea T."/>
            <person name="Sisk P."/>
            <person name="Sykes S."/>
            <person name="Wortman J."/>
            <person name="Nusbaum C."/>
            <person name="Birren B."/>
        </authorList>
    </citation>
    <scope>NUCLEOTIDE SEQUENCE [LARGE SCALE GENOMIC DNA]</scope>
    <source>
        <strain evidence="1 2">P1976</strain>
    </source>
</reference>
<sequence length="815" mass="91016">MAHVVACRFLRLGCSEEDHPLFRREYARNNRERGVKLLRCFPHCCPEHARRSYCGCSVHVLVTFSGDARTIPLDKIVVCARFEPTRVVPLWPAGLVDLARTVGATGDRQENKCKLDIGERVVLPESLFGSAARTSSDGGEWILAERESDTNQQTVPQNSVLYVLNNRVSPKWFYSYDSSVTRTQREMTHHLVAYIFQALPGRLPMAQQINQQTPNVVVLARHASPGFFLVSYRRSGGSSGNPGCPLPAIETPADNMEVASSQILSASWKVQEHQQQHLQQQQWLQQQRFQQRLRIEQEARQKQQIRLPYPSIQGVPSASAPFDRDLSMQTIRDKDGSDNQTHAADLTTPSEVADVMDLWQQEVEATAPGFLEKGQQLFILWYFVENVSVDDLGVNWGSFEAHVRSHWLRTAAALHAPSLVSNDQLEGVIVSFLRKILDITPSQSHANNEHTTIRLCGYLFIRALWSRAAQQRLSVACQVEDGGMSKREKFATAIVDLWGILNDILREVMGENTGGESRPLETATLPVLVDDVMSIAYKQTRFREARAKISTLLLELQTPNSLTGAVNRAFRAFTVQFQDTITVSERDFQSLRNSQWCRRWLLEPGSFQVAHVESGARYSSPLLSMALLIREFGCIDVKMTQDAVRSMSLRAAITLSSGMTTSHMKLVLDGRIRVFRALPSGISSRIAGGGVTVGDYSATFSQDGQSIDLHFFTFDERGNMSSEEAVALNTALVHRISLSLALDQEADAARGGAQSRDLFIIIHGTVCRSRYSSSREGTRASGLKISDMSSCDRAMLWNQVDWTPLLQIQAGYVAL</sequence>
<comment type="caution">
    <text evidence="1">The sequence shown here is derived from an EMBL/GenBank/DDBJ whole genome shotgun (WGS) entry which is preliminary data.</text>
</comment>
<evidence type="ECO:0000313" key="2">
    <source>
        <dbReference type="Proteomes" id="UP000028582"/>
    </source>
</evidence>
<dbReference type="Proteomes" id="UP000028582">
    <property type="component" value="Unassembled WGS sequence"/>
</dbReference>
<protein>
    <submittedName>
        <fullName evidence="1">Uncharacterized protein</fullName>
    </submittedName>
</protein>
<dbReference type="OrthoDB" id="119109at2759"/>
<gene>
    <name evidence="1" type="ORF">F444_15440</name>
</gene>
<proteinExistence type="predicted"/>